<evidence type="ECO:0000313" key="3">
    <source>
        <dbReference type="Proteomes" id="UP000028045"/>
    </source>
</evidence>
<protein>
    <recommendedName>
        <fullName evidence="1">Xylose isomerase-like TIM barrel domain-containing protein</fullName>
    </recommendedName>
</protein>
<evidence type="ECO:0000313" key="2">
    <source>
        <dbReference type="EMBL" id="KEY70607.1"/>
    </source>
</evidence>
<dbReference type="PANTHER" id="PTHR12110">
    <property type="entry name" value="HYDROXYPYRUVATE ISOMERASE"/>
    <property type="match status" value="1"/>
</dbReference>
<organism evidence="2 3">
    <name type="scientific">Stachybotrys chartarum (strain CBS 109288 / IBT 7711)</name>
    <name type="common">Toxic black mold</name>
    <name type="synonym">Stilbospora chartarum</name>
    <dbReference type="NCBI Taxonomy" id="1280523"/>
    <lineage>
        <taxon>Eukaryota</taxon>
        <taxon>Fungi</taxon>
        <taxon>Dikarya</taxon>
        <taxon>Ascomycota</taxon>
        <taxon>Pezizomycotina</taxon>
        <taxon>Sordariomycetes</taxon>
        <taxon>Hypocreomycetidae</taxon>
        <taxon>Hypocreales</taxon>
        <taxon>Stachybotryaceae</taxon>
        <taxon>Stachybotrys</taxon>
    </lineage>
</organism>
<dbReference type="InterPro" id="IPR013022">
    <property type="entry name" value="Xyl_isomerase-like_TIM-brl"/>
</dbReference>
<dbReference type="Proteomes" id="UP000028045">
    <property type="component" value="Unassembled WGS sequence"/>
</dbReference>
<keyword evidence="3" id="KW-1185">Reference proteome</keyword>
<dbReference type="Pfam" id="PF01261">
    <property type="entry name" value="AP_endonuc_2"/>
    <property type="match status" value="1"/>
</dbReference>
<accession>A0A084AZ78</accession>
<dbReference type="SUPFAM" id="SSF51658">
    <property type="entry name" value="Xylose isomerase-like"/>
    <property type="match status" value="1"/>
</dbReference>
<dbReference type="InterPro" id="IPR036237">
    <property type="entry name" value="Xyl_isomerase-like_sf"/>
</dbReference>
<dbReference type="PANTHER" id="PTHR12110:SF21">
    <property type="entry name" value="XYLOSE ISOMERASE-LIKE TIM BARREL DOMAIN-CONTAINING PROTEIN"/>
    <property type="match status" value="1"/>
</dbReference>
<reference evidence="2 3" key="1">
    <citation type="journal article" date="2014" name="BMC Genomics">
        <title>Comparative genome sequencing reveals chemotype-specific gene clusters in the toxigenic black mold Stachybotrys.</title>
        <authorList>
            <person name="Semeiks J."/>
            <person name="Borek D."/>
            <person name="Otwinowski Z."/>
            <person name="Grishin N.V."/>
        </authorList>
    </citation>
    <scope>NUCLEOTIDE SEQUENCE [LARGE SCALE GENOMIC DNA]</scope>
    <source>
        <strain evidence="3">CBS 109288 / IBT 7711</strain>
    </source>
</reference>
<dbReference type="InterPro" id="IPR050312">
    <property type="entry name" value="IolE/XylAMocC-like"/>
</dbReference>
<dbReference type="Gene3D" id="3.20.20.150">
    <property type="entry name" value="Divalent-metal-dependent TIM barrel enzymes"/>
    <property type="match status" value="1"/>
</dbReference>
<name>A0A084AZ78_STACB</name>
<dbReference type="EMBL" id="KL648431">
    <property type="protein sequence ID" value="KEY70607.1"/>
    <property type="molecule type" value="Genomic_DNA"/>
</dbReference>
<sequence length="394" mass="42926">MTASTSYNGTGGAVSAPQCCSSRLNQAGGSPFSSSGSEFLPAIATMSLGKAGLHPLNKKLEAAALQGFCGVELFWDDLVAYDDVMHRQMGDEPGVKSHGLLRTSAALKKLCDKLGLQIVSLQPFRNYDGITSPELHEERIEEFKDWLAVAQALGAGVVGVPSTIAPNDKTHSGDVAVIASDLAELAALAKPYNIRVAYENLCFAAHIRTWAQAWEAIVRAGDMEGIGFLVDTFNICGDSFADPSRPGGVAVDGEEEFRRSLKQLIDTVPMSSIPFLQVADAELMTPPIHQGHPWMDGCFHPKMAWSRNARLFPFEKPGYLPLLPVIRAMVRAGWKGWVSLEVFSRTTESEGEGTIWDHARRAWNSWTKLAAVMKWDMNPRNAHAGDHQDSSESE</sequence>
<dbReference type="AlphaFoldDB" id="A0A084AZ78"/>
<gene>
    <name evidence="2" type="ORF">S7711_02211</name>
</gene>
<evidence type="ECO:0000259" key="1">
    <source>
        <dbReference type="Pfam" id="PF01261"/>
    </source>
</evidence>
<feature type="domain" description="Xylose isomerase-like TIM barrel" evidence="1">
    <location>
        <begin position="61"/>
        <end position="361"/>
    </location>
</feature>
<dbReference type="OrthoDB" id="5360893at2759"/>
<proteinExistence type="predicted"/>
<dbReference type="HOGENOM" id="CLU_035063_0_0_1"/>